<reference evidence="1 2" key="1">
    <citation type="submission" date="2015-01" db="EMBL/GenBank/DDBJ databases">
        <title>Draft genome of the acidophilic iron oxidizer Ferrimicrobium acidiphilum strain T23.</title>
        <authorList>
            <person name="Poehlein A."/>
            <person name="Eisen S."/>
            <person name="Schloemann M."/>
            <person name="Johnson B.D."/>
            <person name="Daniel R."/>
            <person name="Muehling M."/>
        </authorList>
    </citation>
    <scope>NUCLEOTIDE SEQUENCE [LARGE SCALE GENOMIC DNA]</scope>
    <source>
        <strain evidence="1 2">T23</strain>
    </source>
</reference>
<dbReference type="eggNOG" id="COG3075">
    <property type="taxonomic scope" value="Bacteria"/>
</dbReference>
<evidence type="ECO:0000313" key="2">
    <source>
        <dbReference type="Proteomes" id="UP000032336"/>
    </source>
</evidence>
<dbReference type="PRINTS" id="PR00420">
    <property type="entry name" value="RNGMNOXGNASE"/>
</dbReference>
<dbReference type="GeneID" id="78373213"/>
<keyword evidence="1" id="KW-0560">Oxidoreductase</keyword>
<dbReference type="OrthoDB" id="833207at2"/>
<proteinExistence type="predicted"/>
<evidence type="ECO:0000313" key="1">
    <source>
        <dbReference type="EMBL" id="KJE76155.1"/>
    </source>
</evidence>
<sequence>MTKAAIVIGRGPAGLLSASYLSQRGCEVTVIADAEGSLAMWPSDFSFGRTQDAHQSFPIQLSLVEWLHSFRELVSLFDTFGVTLVLPTIEGIPCTVTAIGRLRPTFATPSWQYSSIEPEDLVFVGVDGLADSIVEAQVASYREHSHRDAIACTIPKPPGWDQSWGALRFAIYLDSDAGIDWLTDQLKLALSGLPVGRAVVLPQVLGLDRTDEIISRLSAELERSVAEFPLLSPSVGGIRVRDRWERWLRHQGVRFLSGRVEEISPAPRIALGDGRVFESDYVFLATGGVLGGGAKVAIDGHVTDGLVNRGLGHMEQLKDLNSLGHRDIDCLGDGRVLAVGRAMGGWNPNRDHNGGAMVVSTVRAALEMHARVDL</sequence>
<dbReference type="EC" id="1.1.5.3" evidence="1"/>
<dbReference type="InterPro" id="IPR036188">
    <property type="entry name" value="FAD/NAD-bd_sf"/>
</dbReference>
<dbReference type="Proteomes" id="UP000032336">
    <property type="component" value="Unassembled WGS sequence"/>
</dbReference>
<keyword evidence="2" id="KW-1185">Reference proteome</keyword>
<accession>A0A0D8FSA9</accession>
<name>A0A0D8FSA9_9ACTN</name>
<dbReference type="RefSeq" id="WP_035391977.1">
    <property type="nucleotide sequence ID" value="NZ_JQKF01000068.1"/>
</dbReference>
<dbReference type="SUPFAM" id="SSF51905">
    <property type="entry name" value="FAD/NAD(P)-binding domain"/>
    <property type="match status" value="1"/>
</dbReference>
<organism evidence="1 2">
    <name type="scientific">Ferrimicrobium acidiphilum DSM 19497</name>
    <dbReference type="NCBI Taxonomy" id="1121877"/>
    <lineage>
        <taxon>Bacteria</taxon>
        <taxon>Bacillati</taxon>
        <taxon>Actinomycetota</taxon>
        <taxon>Acidimicrobiia</taxon>
        <taxon>Acidimicrobiales</taxon>
        <taxon>Acidimicrobiaceae</taxon>
        <taxon>Ferrimicrobium</taxon>
    </lineage>
</organism>
<dbReference type="EMBL" id="JXUW01000021">
    <property type="protein sequence ID" value="KJE76155.1"/>
    <property type="molecule type" value="Genomic_DNA"/>
</dbReference>
<comment type="caution">
    <text evidence="1">The sequence shown here is derived from an EMBL/GenBank/DDBJ whole genome shotgun (WGS) entry which is preliminary data.</text>
</comment>
<dbReference type="GO" id="GO:0004368">
    <property type="term" value="F:glycerol-3-phosphate dehydrogenase (quinone) activity"/>
    <property type="evidence" value="ECO:0007669"/>
    <property type="project" value="UniProtKB-EC"/>
</dbReference>
<protein>
    <submittedName>
        <fullName evidence="1">Anaerobic glycerol-3-phosphate dehydrogenase subunit B</fullName>
        <ecNumber evidence="1">1.1.5.3</ecNumber>
    </submittedName>
</protein>
<gene>
    <name evidence="1" type="primary">glpB</name>
    <name evidence="1" type="ORF">FEAC_21410</name>
</gene>
<dbReference type="AlphaFoldDB" id="A0A0D8FSA9"/>
<dbReference type="STRING" id="1121877.FEAC_21410"/>